<dbReference type="EMBL" id="CP076838">
    <property type="protein sequence ID" value="QWW81793.1"/>
    <property type="molecule type" value="Genomic_DNA"/>
</dbReference>
<dbReference type="InterPro" id="IPR009241">
    <property type="entry name" value="HigB-like"/>
</dbReference>
<evidence type="ECO:0000313" key="1">
    <source>
        <dbReference type="EMBL" id="QWW81793.1"/>
    </source>
</evidence>
<dbReference type="Proteomes" id="UP000683497">
    <property type="component" value="Chromosome"/>
</dbReference>
<proteinExistence type="predicted"/>
<keyword evidence="2" id="KW-1185">Reference proteome</keyword>
<dbReference type="Pfam" id="PF05973">
    <property type="entry name" value="Gp49"/>
    <property type="match status" value="1"/>
</dbReference>
<name>A0ABX8K0X6_9ENTR</name>
<sequence>MWTILLGAHFEQWLNAQDEGLQEKVLAALLNLQVYGPRLPRPYADTVKGSQHKNMKELRIQYAGRPVRALFAFDPLRRAIVLCAGDKSNDKRFYDNLIRIADEAFSLHITVLETLNENPK</sequence>
<accession>A0ABX8K0X6</accession>
<protein>
    <submittedName>
        <fullName evidence="1">Type II toxin-antitoxin system RelE/ParE family toxin</fullName>
    </submittedName>
</protein>
<reference evidence="1 2" key="1">
    <citation type="submission" date="2021-06" db="EMBL/GenBank/DDBJ databases">
        <title>Leclercia pneumoniae sp. nov.</title>
        <authorList>
            <person name="Hoenemann M."/>
            <person name="Viehweger A."/>
            <person name="Dietze N."/>
        </authorList>
    </citation>
    <scope>NUCLEOTIDE SEQUENCE [LARGE SCALE GENOMIC DNA]</scope>
    <source>
        <strain evidence="2">49125</strain>
    </source>
</reference>
<organism evidence="1 2">
    <name type="scientific">Leclercia pneumoniae</name>
    <dbReference type="NCBI Taxonomy" id="2815358"/>
    <lineage>
        <taxon>Bacteria</taxon>
        <taxon>Pseudomonadati</taxon>
        <taxon>Pseudomonadota</taxon>
        <taxon>Gammaproteobacteria</taxon>
        <taxon>Enterobacterales</taxon>
        <taxon>Enterobacteriaceae</taxon>
        <taxon>Leclercia</taxon>
    </lineage>
</organism>
<dbReference type="RefSeq" id="WP_207293795.1">
    <property type="nucleotide sequence ID" value="NZ_CP071383.1"/>
</dbReference>
<evidence type="ECO:0000313" key="2">
    <source>
        <dbReference type="Proteomes" id="UP000683497"/>
    </source>
</evidence>
<gene>
    <name evidence="1" type="ORF">KQ929_20160</name>
</gene>